<name>A0ABD4TK84_9EURY</name>
<evidence type="ECO:0000313" key="4">
    <source>
        <dbReference type="EMBL" id="MCQ1537937.1"/>
    </source>
</evidence>
<dbReference type="SUPFAM" id="SSF103039">
    <property type="entry name" value="CheC-like"/>
    <property type="match status" value="1"/>
</dbReference>
<keyword evidence="1" id="KW-0145">Chemotaxis</keyword>
<evidence type="ECO:0000256" key="2">
    <source>
        <dbReference type="ARBA" id="ARBA00022801"/>
    </source>
</evidence>
<keyword evidence="5" id="KW-1185">Reference proteome</keyword>
<dbReference type="InterPro" id="IPR007597">
    <property type="entry name" value="CheC"/>
</dbReference>
<organism evidence="4 5">
    <name type="scientific">Methanocalculus taiwanensis</name>
    <dbReference type="NCBI Taxonomy" id="106207"/>
    <lineage>
        <taxon>Archaea</taxon>
        <taxon>Methanobacteriati</taxon>
        <taxon>Methanobacteriota</taxon>
        <taxon>Stenosarchaea group</taxon>
        <taxon>Methanomicrobia</taxon>
        <taxon>Methanomicrobiales</taxon>
        <taxon>Methanocalculaceae</taxon>
        <taxon>Methanocalculus</taxon>
    </lineage>
</organism>
<dbReference type="Gene3D" id="3.40.1550.10">
    <property type="entry name" value="CheC-like"/>
    <property type="match status" value="1"/>
</dbReference>
<dbReference type="InterPro" id="IPR028976">
    <property type="entry name" value="CheC-like_sf"/>
</dbReference>
<dbReference type="Proteomes" id="UP001524383">
    <property type="component" value="Unassembled WGS sequence"/>
</dbReference>
<accession>A0ABD4TK84</accession>
<dbReference type="EMBL" id="VOTZ01000004">
    <property type="protein sequence ID" value="MCQ1537937.1"/>
    <property type="molecule type" value="Genomic_DNA"/>
</dbReference>
<dbReference type="AlphaFoldDB" id="A0ABD4TK84"/>
<dbReference type="InterPro" id="IPR050992">
    <property type="entry name" value="CheZ_family_phosphatases"/>
</dbReference>
<comment type="caution">
    <text evidence="4">The sequence shown here is derived from an EMBL/GenBank/DDBJ whole genome shotgun (WGS) entry which is preliminary data.</text>
</comment>
<dbReference type="RefSeq" id="WP_255331870.1">
    <property type="nucleotide sequence ID" value="NZ_VOTZ01000004.1"/>
</dbReference>
<dbReference type="CDD" id="cd17909">
    <property type="entry name" value="CheC_ClassI"/>
    <property type="match status" value="1"/>
</dbReference>
<protein>
    <submittedName>
        <fullName evidence="4">Chemotaxis protein CheC</fullName>
    </submittedName>
</protein>
<feature type="domain" description="CheC-like protein" evidence="3">
    <location>
        <begin position="105"/>
        <end position="141"/>
    </location>
</feature>
<gene>
    <name evidence="4" type="ORF">FTO68_02895</name>
</gene>
<evidence type="ECO:0000256" key="1">
    <source>
        <dbReference type="ARBA" id="ARBA00022500"/>
    </source>
</evidence>
<dbReference type="GO" id="GO:0016787">
    <property type="term" value="F:hydrolase activity"/>
    <property type="evidence" value="ECO:0007669"/>
    <property type="project" value="UniProtKB-KW"/>
</dbReference>
<dbReference type="PANTHER" id="PTHR43693">
    <property type="entry name" value="PROTEIN PHOSPHATASE CHEZ"/>
    <property type="match status" value="1"/>
</dbReference>
<feature type="domain" description="CheC-like protein" evidence="3">
    <location>
        <begin position="8"/>
        <end position="42"/>
    </location>
</feature>
<proteinExistence type="predicted"/>
<dbReference type="PANTHER" id="PTHR43693:SF1">
    <property type="entry name" value="PROTEIN PHOSPHATASE CHEZ"/>
    <property type="match status" value="1"/>
</dbReference>
<evidence type="ECO:0000259" key="3">
    <source>
        <dbReference type="Pfam" id="PF04509"/>
    </source>
</evidence>
<dbReference type="GO" id="GO:0006935">
    <property type="term" value="P:chemotaxis"/>
    <property type="evidence" value="ECO:0007669"/>
    <property type="project" value="UniProtKB-KW"/>
</dbReference>
<keyword evidence="2" id="KW-0378">Hydrolase</keyword>
<sequence>MALLTPTQMDALSELGNIGASHAATTLSQMLMGQIEMTVPLVEVVDLADIYKHVTDETSALVIFQMQGELEQGGYVIFIMPLSSAMRMTNTMLGMGDEERELNEMDESALNEVGNIMVSAFLDATAELLGVVMLPSPPVLVVDMAHAAIEQLLAEVAFDVNEVVFFHTKLTCDQYAINGDLVMLPEMNTLSRILELMDDLLKKHAC</sequence>
<evidence type="ECO:0000313" key="5">
    <source>
        <dbReference type="Proteomes" id="UP001524383"/>
    </source>
</evidence>
<reference evidence="4 5" key="1">
    <citation type="submission" date="2019-08" db="EMBL/GenBank/DDBJ databases">
        <authorList>
            <person name="Chen S.-C."/>
            <person name="Lai M.-C."/>
            <person name="You Y.-T."/>
        </authorList>
    </citation>
    <scope>NUCLEOTIDE SEQUENCE [LARGE SCALE GENOMIC DNA]</scope>
    <source>
        <strain evidence="4 5">P2F9704a</strain>
    </source>
</reference>
<dbReference type="Pfam" id="PF04509">
    <property type="entry name" value="CheC"/>
    <property type="match status" value="2"/>
</dbReference>